<dbReference type="Gene3D" id="3.30.420.10">
    <property type="entry name" value="Ribonuclease H-like superfamily/Ribonuclease H"/>
    <property type="match status" value="1"/>
</dbReference>
<comment type="caution">
    <text evidence="15">The sequence shown here is derived from an EMBL/GenBank/DDBJ whole genome shotgun (WGS) entry which is preliminary data.</text>
</comment>
<feature type="compositionally biased region" description="Acidic residues" evidence="12">
    <location>
        <begin position="174"/>
        <end position="185"/>
    </location>
</feature>
<dbReference type="Pfam" id="PF17657">
    <property type="entry name" value="DNA_pol3_finger"/>
    <property type="match status" value="1"/>
</dbReference>
<dbReference type="InterPro" id="IPR036397">
    <property type="entry name" value="RNaseH_sf"/>
</dbReference>
<evidence type="ECO:0000256" key="2">
    <source>
        <dbReference type="ARBA" id="ARBA00022490"/>
    </source>
</evidence>
<dbReference type="InterPro" id="IPR044923">
    <property type="entry name" value="PolC_middle_finger_sf"/>
</dbReference>
<dbReference type="GO" id="GO:0008408">
    <property type="term" value="F:3'-5' exonuclease activity"/>
    <property type="evidence" value="ECO:0007669"/>
    <property type="project" value="UniProtKB-UniRule"/>
</dbReference>
<dbReference type="InterPro" id="IPR040982">
    <property type="entry name" value="DNA_pol3_finger"/>
</dbReference>
<keyword evidence="2 11" id="KW-0963">Cytoplasm</keyword>
<dbReference type="PANTHER" id="PTHR32294">
    <property type="entry name" value="DNA POLYMERASE III SUBUNIT ALPHA"/>
    <property type="match status" value="1"/>
</dbReference>
<comment type="catalytic activity">
    <reaction evidence="10 11">
        <text>DNA(n) + a 2'-deoxyribonucleoside 5'-triphosphate = DNA(n+1) + diphosphate</text>
        <dbReference type="Rhea" id="RHEA:22508"/>
        <dbReference type="Rhea" id="RHEA-COMP:17339"/>
        <dbReference type="Rhea" id="RHEA-COMP:17340"/>
        <dbReference type="ChEBI" id="CHEBI:33019"/>
        <dbReference type="ChEBI" id="CHEBI:61560"/>
        <dbReference type="ChEBI" id="CHEBI:173112"/>
        <dbReference type="EC" id="2.7.7.7"/>
    </reaction>
</comment>
<dbReference type="SUPFAM" id="SSF53098">
    <property type="entry name" value="Ribonuclease H-like"/>
    <property type="match status" value="1"/>
</dbReference>
<evidence type="ECO:0000256" key="12">
    <source>
        <dbReference type="SAM" id="MobiDB-lite"/>
    </source>
</evidence>
<evidence type="ECO:0000259" key="13">
    <source>
        <dbReference type="SMART" id="SM00479"/>
    </source>
</evidence>
<dbReference type="InterPro" id="IPR003141">
    <property type="entry name" value="Pol/His_phosphatase_N"/>
</dbReference>
<evidence type="ECO:0000256" key="1">
    <source>
        <dbReference type="ARBA" id="ARBA00003452"/>
    </source>
</evidence>
<dbReference type="EC" id="2.7.7.7" evidence="11"/>
<dbReference type="NCBIfam" id="NF001688">
    <property type="entry name" value="PRK00448.1"/>
    <property type="match status" value="1"/>
</dbReference>
<keyword evidence="7 11" id="KW-0378">Hydrolase</keyword>
<evidence type="ECO:0000256" key="3">
    <source>
        <dbReference type="ARBA" id="ARBA00022679"/>
    </source>
</evidence>
<accession>A0A9D9DFS5</accession>
<dbReference type="Pfam" id="PF14579">
    <property type="entry name" value="HHH_6"/>
    <property type="match status" value="1"/>
</dbReference>
<dbReference type="Gene3D" id="1.10.150.870">
    <property type="match status" value="1"/>
</dbReference>
<evidence type="ECO:0000256" key="6">
    <source>
        <dbReference type="ARBA" id="ARBA00022722"/>
    </source>
</evidence>
<dbReference type="FunFam" id="3.30.420.10:FF:000045">
    <property type="entry name" value="3'-5' exonuclease DinG"/>
    <property type="match status" value="1"/>
</dbReference>
<reference evidence="15" key="2">
    <citation type="journal article" date="2021" name="PeerJ">
        <title>Extensive microbial diversity within the chicken gut microbiome revealed by metagenomics and culture.</title>
        <authorList>
            <person name="Gilroy R."/>
            <person name="Ravi A."/>
            <person name="Getino M."/>
            <person name="Pursley I."/>
            <person name="Horton D.L."/>
            <person name="Alikhan N.F."/>
            <person name="Baker D."/>
            <person name="Gharbi K."/>
            <person name="Hall N."/>
            <person name="Watson M."/>
            <person name="Adriaenssens E.M."/>
            <person name="Foster-Nyarko E."/>
            <person name="Jarju S."/>
            <person name="Secka A."/>
            <person name="Antonio M."/>
            <person name="Oren A."/>
            <person name="Chaudhuri R.R."/>
            <person name="La Ragione R."/>
            <person name="Hildebrand F."/>
            <person name="Pallen M.J."/>
        </authorList>
    </citation>
    <scope>NUCLEOTIDE SEQUENCE</scope>
    <source>
        <strain evidence="15">17113</strain>
    </source>
</reference>
<evidence type="ECO:0000256" key="7">
    <source>
        <dbReference type="ARBA" id="ARBA00022801"/>
    </source>
</evidence>
<dbReference type="CDD" id="cd06127">
    <property type="entry name" value="DEDDh"/>
    <property type="match status" value="1"/>
</dbReference>
<evidence type="ECO:0000256" key="11">
    <source>
        <dbReference type="HAMAP-Rule" id="MF_00356"/>
    </source>
</evidence>
<evidence type="ECO:0000256" key="4">
    <source>
        <dbReference type="ARBA" id="ARBA00022695"/>
    </source>
</evidence>
<dbReference type="GO" id="GO:0003887">
    <property type="term" value="F:DNA-directed DNA polymerase activity"/>
    <property type="evidence" value="ECO:0007669"/>
    <property type="project" value="UniProtKB-UniRule"/>
</dbReference>
<dbReference type="InterPro" id="IPR006308">
    <property type="entry name" value="Pol_III_a_PolC-type_gram_pos"/>
</dbReference>
<dbReference type="Gene3D" id="6.10.140.1510">
    <property type="match status" value="1"/>
</dbReference>
<dbReference type="CDD" id="cd07435">
    <property type="entry name" value="PHP_PolIIIA_POLC"/>
    <property type="match status" value="1"/>
</dbReference>
<comment type="function">
    <text evidence="1 11">Required for replicative DNA synthesis. This DNA polymerase also exhibits 3' to 5' exonuclease activity.</text>
</comment>
<dbReference type="Pfam" id="PF02811">
    <property type="entry name" value="PHP"/>
    <property type="match status" value="1"/>
</dbReference>
<dbReference type="SMART" id="SM00481">
    <property type="entry name" value="POLIIIAc"/>
    <property type="match status" value="1"/>
</dbReference>
<dbReference type="PANTHER" id="PTHR32294:SF5">
    <property type="entry name" value="DNA POLYMERASE III POLC-TYPE"/>
    <property type="match status" value="1"/>
</dbReference>
<dbReference type="NCBIfam" id="TIGR01405">
    <property type="entry name" value="polC_Gram_pos"/>
    <property type="match status" value="1"/>
</dbReference>
<dbReference type="HAMAP" id="MF_00356">
    <property type="entry name" value="DNApol_PolC"/>
    <property type="match status" value="1"/>
</dbReference>
<dbReference type="EMBL" id="JADINA010000035">
    <property type="protein sequence ID" value="MBO8426774.1"/>
    <property type="molecule type" value="Genomic_DNA"/>
</dbReference>
<dbReference type="GO" id="GO:0003677">
    <property type="term" value="F:DNA binding"/>
    <property type="evidence" value="ECO:0007669"/>
    <property type="project" value="UniProtKB-UniRule"/>
</dbReference>
<evidence type="ECO:0000256" key="5">
    <source>
        <dbReference type="ARBA" id="ARBA00022705"/>
    </source>
</evidence>
<dbReference type="Gene3D" id="1.10.150.700">
    <property type="entry name" value="PolC, middle finger domain"/>
    <property type="match status" value="1"/>
</dbReference>
<dbReference type="InterPro" id="IPR013520">
    <property type="entry name" value="Ribonucl_H"/>
</dbReference>
<keyword evidence="4 11" id="KW-0548">Nucleotidyltransferase</keyword>
<dbReference type="InterPro" id="IPR012337">
    <property type="entry name" value="RNaseH-like_sf"/>
</dbReference>
<name>A0A9D9DFS5_9FIRM</name>
<gene>
    <name evidence="11" type="primary">polC</name>
    <name evidence="15" type="ORF">IAC61_05640</name>
</gene>
<dbReference type="InterPro" id="IPR012340">
    <property type="entry name" value="NA-bd_OB-fold"/>
</dbReference>
<dbReference type="InterPro" id="IPR029460">
    <property type="entry name" value="DNAPol_HHH"/>
</dbReference>
<keyword evidence="9 11" id="KW-0239">DNA-directed DNA polymerase</keyword>
<protein>
    <recommendedName>
        <fullName evidence="11">DNA polymerase III PolC-type</fullName>
        <shortName evidence="11">PolIII</shortName>
        <ecNumber evidence="11">2.7.7.7</ecNumber>
    </recommendedName>
</protein>
<dbReference type="Gene3D" id="3.30.1900.20">
    <property type="match status" value="1"/>
</dbReference>
<feature type="domain" description="Exonuclease" evidence="13">
    <location>
        <begin position="422"/>
        <end position="592"/>
    </location>
</feature>
<organism evidence="15 16">
    <name type="scientific">Candidatus Alloenteromonas pullistercoris</name>
    <dbReference type="NCBI Taxonomy" id="2840785"/>
    <lineage>
        <taxon>Bacteria</taxon>
        <taxon>Bacillati</taxon>
        <taxon>Bacillota</taxon>
        <taxon>Bacillota incertae sedis</taxon>
        <taxon>Candidatus Alloenteromonas</taxon>
    </lineage>
</organism>
<dbReference type="Gene3D" id="2.40.50.140">
    <property type="entry name" value="Nucleic acid-binding proteins"/>
    <property type="match status" value="1"/>
</dbReference>
<keyword evidence="8 11" id="KW-0269">Exonuclease</keyword>
<dbReference type="InterPro" id="IPR011708">
    <property type="entry name" value="DNA_pol3_alpha_NTPase_dom"/>
</dbReference>
<dbReference type="InterPro" id="IPR006054">
    <property type="entry name" value="DnaQ"/>
</dbReference>
<feature type="compositionally biased region" description="Basic and acidic residues" evidence="12">
    <location>
        <begin position="161"/>
        <end position="173"/>
    </location>
</feature>
<dbReference type="Proteomes" id="UP000823634">
    <property type="component" value="Unassembled WGS sequence"/>
</dbReference>
<evidence type="ECO:0000259" key="14">
    <source>
        <dbReference type="SMART" id="SM00481"/>
    </source>
</evidence>
<evidence type="ECO:0000256" key="9">
    <source>
        <dbReference type="ARBA" id="ARBA00022932"/>
    </source>
</evidence>
<keyword evidence="5 11" id="KW-0235">DNA replication</keyword>
<dbReference type="GO" id="GO:0006261">
    <property type="term" value="P:DNA-templated DNA replication"/>
    <property type="evidence" value="ECO:0007669"/>
    <property type="project" value="UniProtKB-UniRule"/>
</dbReference>
<keyword evidence="6 11" id="KW-0540">Nuclease</keyword>
<evidence type="ECO:0000256" key="8">
    <source>
        <dbReference type="ARBA" id="ARBA00022839"/>
    </source>
</evidence>
<dbReference type="NCBIfam" id="TIGR00573">
    <property type="entry name" value="dnaq"/>
    <property type="match status" value="1"/>
</dbReference>
<feature type="region of interest" description="Disordered" evidence="12">
    <location>
        <begin position="144"/>
        <end position="185"/>
    </location>
</feature>
<evidence type="ECO:0000256" key="10">
    <source>
        <dbReference type="ARBA" id="ARBA00049244"/>
    </source>
</evidence>
<keyword evidence="3 11" id="KW-0808">Transferase</keyword>
<proteinExistence type="inferred from homology"/>
<dbReference type="Pfam" id="PF00929">
    <property type="entry name" value="RNase_T"/>
    <property type="match status" value="1"/>
</dbReference>
<dbReference type="GO" id="GO:0005737">
    <property type="term" value="C:cytoplasm"/>
    <property type="evidence" value="ECO:0007669"/>
    <property type="project" value="UniProtKB-SubCell"/>
</dbReference>
<evidence type="ECO:0000313" key="16">
    <source>
        <dbReference type="Proteomes" id="UP000823634"/>
    </source>
</evidence>
<comment type="subcellular location">
    <subcellularLocation>
        <location evidence="11">Cytoplasm</location>
    </subcellularLocation>
</comment>
<reference evidence="15" key="1">
    <citation type="submission" date="2020-10" db="EMBL/GenBank/DDBJ databases">
        <authorList>
            <person name="Gilroy R."/>
        </authorList>
    </citation>
    <scope>NUCLEOTIDE SEQUENCE</scope>
    <source>
        <strain evidence="15">17113</strain>
    </source>
</reference>
<dbReference type="Pfam" id="PF07733">
    <property type="entry name" value="DNA_pol3_alpha"/>
    <property type="match status" value="2"/>
</dbReference>
<dbReference type="InterPro" id="IPR004805">
    <property type="entry name" value="DnaE2/DnaE/PolC"/>
</dbReference>
<dbReference type="Gene3D" id="3.20.20.140">
    <property type="entry name" value="Metal-dependent hydrolases"/>
    <property type="match status" value="2"/>
</dbReference>
<feature type="domain" description="Polymerase/histidinol phosphatase N-terminal" evidence="14">
    <location>
        <begin position="337"/>
        <end position="404"/>
    </location>
</feature>
<evidence type="ECO:0000313" key="15">
    <source>
        <dbReference type="EMBL" id="MBO8426774.1"/>
    </source>
</evidence>
<dbReference type="InterPro" id="IPR004013">
    <property type="entry name" value="PHP_dom"/>
</dbReference>
<comment type="similarity">
    <text evidence="11">Belongs to the DNA polymerase type-C family. PolC subfamily.</text>
</comment>
<sequence length="1499" mass="169900">MSRMTKFLNSIGIEDPEDFDLSFQFIHVSEGNMRVEMAICKRTPWDYAHLSRFIEALSNIQYKYSIRFSYDEELSADKAFDLLSDWGMDHFHCLPEFFPSVHEIIVVKDTMERTDEFKKEAEELFKFINYPFAISLASMQNPKKEEIESSSSPFPPDAAEIEGKKEGEEKENKDEDPEPLPPEEDYEALKKEAADRYINEARDSILRQKMWERGHYKKVESIGDLYSMGICNVEVEGEAFGNIEARTSNKGKLYTRFAIGDDTGAINVRVFEGRSIDGSLIEDIAAKSAKGKAIFPVRVYGALQEDRFDHIPAITVHKIEILDSKKLRDDPYPRKRVELHLHTNMSAMDGIPSIADYCALAKNMGMSAIGITDHGVLQNFPAAQSAGKKYGLKIVYGCEFYMIEDRQQMVLNPSPIPLRNAECVVFDTETTGLSSRYDRIIEIGAIKIKDGKEVGRFKQYYNPGMHIPESATRINHITDEMVASMPRIEDDLDRILEFFGSCVLVAHNATFDIGMLNATLLRAGREELTNPVIDTLPLSHYLFPKAGRHNEGALLRSLGLGDIYNDTEAHEADYDAEKLYFGYREIVERLDKEHPGITHADLAHLSLPLPDPNDPDKPRYEEQKATYNAYCSHIHDYHVTAWAKNKQGLSDLYRLVTAGHVDYFSKTPKTPKRLLEQYRENLIIGTACFNGEIMEVAKTKSFEELKEALRFYDVVEIQPLENYSYLLNINDFSSLDELKRTLNDIIEAAKSLGKTVIATGDAHYLNPDDKIVRDIYISTATPGTGRHPLNPNFRENLPEFENPDQHFRSTKEMIDSFSKWLPLDYCEQIVIDNPNAIADSVDVLEPVLDDLFKPDANLPHSDRILREMCEKNFEDRYGGNPDPEVQKRVAQVKERLEKELSGIIGNGYSVTYIIASRLIKMAHDEPEHYIVGSRGSVGSSFAATMADITEVNPLPPHYLCPHCHYFEWGDDKKYLSGFDLPDKKCPHCGTIMHGDGQNIPFETFLGFSADKVPDIDLNFEDESQKKAHNYTKTLLGENNVFRCGTIETVAEKTAFGYVKGYFEKQGKDCNDPIFKNYIAYLAARCQGVKRTTGQHPGGIIVVPKDHSVFDFTAVQYPANDVESDWLTTHYDFHSMHDELLKLDILGHVDPMAMRYYRDYTKVDIESIPMNDPKVLSLFVSPKELKLSDNFLGVETGASGLPEFGTPLGQRMLKTAKPTCFNDLLIISGLAHGTNVWSGNAEDLIKSGTTDLHGVIGCRDDIMTYLISKGVPSSMAFKIMESVRKGRGLSEEFESKMKECKVPDYYIESCKKIKYLFPRGHATAYVMMAVRVAYFKLYYPLEFYAVFFSVRCDSFDIRTMIEGIDSIKAQIQNLQLRSNDRSNPLSTKEEEILFSLKMALEMEQRGCHFSNIDLYKSDSKMFVVDHESKSLIPPFKVIGGLGDAAGRSVVEARSNGKRFLSKEDLLNRTKLNQTNLNELDALGVLKGLGEKNQASIFEFL</sequence>
<dbReference type="SMART" id="SM00479">
    <property type="entry name" value="EXOIII"/>
    <property type="match status" value="1"/>
</dbReference>